<evidence type="ECO:0008006" key="4">
    <source>
        <dbReference type="Google" id="ProtNLM"/>
    </source>
</evidence>
<evidence type="ECO:0000313" key="3">
    <source>
        <dbReference type="Proteomes" id="UP000007590"/>
    </source>
</evidence>
<dbReference type="KEGG" id="scn:Solca_2437"/>
<dbReference type="Pfam" id="PF20230">
    <property type="entry name" value="DUF6588"/>
    <property type="match status" value="1"/>
</dbReference>
<sequence length="359" mass="39210">MNQTLTKLFLSSLLFLSTFTAVAQSDIAEIVKAGPQNATALANAYIEPAYKGFGMGLNSGWFNTAKPHSLGGFDITFTGNIAFVPTDQHSFDVRSLTLDNRYIQPTGPNYTAQTVVGKDEEGAHFNVYNPNDPITASRIPVGSFNMPGGTGIGFVPTPTAQINVGLIKGTEVSVRFIPSFRFDRDEGKVNSYGFGLKHDIKQWIPVVKDIPFDLSIAGYYSSLKLTYNQELNPDMGTTPENSNLPTDFSNQRLETRFNAYNINAIISKKISVITFWGNVGYNHIHSKIGLFGNYPVTTRLVPTPQYTVYTDPVVIDNTKGSGVTAQAGFRLKLAFFTLQGSGSVGQYPTVNAGFGFSFR</sequence>
<dbReference type="HOGENOM" id="CLU_815801_0_0_10"/>
<keyword evidence="3" id="KW-1185">Reference proteome</keyword>
<dbReference type="STRING" id="929556.Solca_2437"/>
<feature type="signal peptide" evidence="1">
    <location>
        <begin position="1"/>
        <end position="23"/>
    </location>
</feature>
<dbReference type="EMBL" id="CP003349">
    <property type="protein sequence ID" value="AFD07478.1"/>
    <property type="molecule type" value="Genomic_DNA"/>
</dbReference>
<dbReference type="RefSeq" id="WP_014680705.1">
    <property type="nucleotide sequence ID" value="NC_017770.1"/>
</dbReference>
<name>H8KRF3_SOLCM</name>
<dbReference type="InterPro" id="IPR046495">
    <property type="entry name" value="DUF6588"/>
</dbReference>
<feature type="chain" id="PRO_5003615222" description="Transporter" evidence="1">
    <location>
        <begin position="24"/>
        <end position="359"/>
    </location>
</feature>
<gene>
    <name evidence="2" type="ordered locus">Solca_2437</name>
</gene>
<dbReference type="eggNOG" id="ENOG502Z8Z5">
    <property type="taxonomic scope" value="Bacteria"/>
</dbReference>
<accession>H8KRF3</accession>
<evidence type="ECO:0000256" key="1">
    <source>
        <dbReference type="SAM" id="SignalP"/>
    </source>
</evidence>
<evidence type="ECO:0000313" key="2">
    <source>
        <dbReference type="EMBL" id="AFD07478.1"/>
    </source>
</evidence>
<dbReference type="AlphaFoldDB" id="H8KRF3"/>
<dbReference type="OrthoDB" id="9775382at2"/>
<reference evidence="2" key="1">
    <citation type="submission" date="2012-02" db="EMBL/GenBank/DDBJ databases">
        <title>The complete genome of Solitalea canadensis DSM 3403.</title>
        <authorList>
            <consortium name="US DOE Joint Genome Institute (JGI-PGF)"/>
            <person name="Lucas S."/>
            <person name="Copeland A."/>
            <person name="Lapidus A."/>
            <person name="Glavina del Rio T."/>
            <person name="Dalin E."/>
            <person name="Tice H."/>
            <person name="Bruce D."/>
            <person name="Goodwin L."/>
            <person name="Pitluck S."/>
            <person name="Peters L."/>
            <person name="Ovchinnikova G."/>
            <person name="Lu M."/>
            <person name="Kyrpides N."/>
            <person name="Mavromatis K."/>
            <person name="Ivanova N."/>
            <person name="Brettin T."/>
            <person name="Detter J.C."/>
            <person name="Han C."/>
            <person name="Larimer F."/>
            <person name="Land M."/>
            <person name="Hauser L."/>
            <person name="Markowitz V."/>
            <person name="Cheng J.-F."/>
            <person name="Hugenholtz P."/>
            <person name="Woyke T."/>
            <person name="Wu D."/>
            <person name="Spring S."/>
            <person name="Schroeder M."/>
            <person name="Kopitz M."/>
            <person name="Brambilla E."/>
            <person name="Klenk H.-P."/>
            <person name="Eisen J.A."/>
        </authorList>
    </citation>
    <scope>NUCLEOTIDE SEQUENCE</scope>
    <source>
        <strain evidence="2">DSM 3403</strain>
    </source>
</reference>
<protein>
    <recommendedName>
        <fullName evidence="4">Transporter</fullName>
    </recommendedName>
</protein>
<dbReference type="Proteomes" id="UP000007590">
    <property type="component" value="Chromosome"/>
</dbReference>
<keyword evidence="1" id="KW-0732">Signal</keyword>
<organism evidence="2 3">
    <name type="scientific">Solitalea canadensis (strain ATCC 29591 / DSM 3403 / JCM 21819 / LMG 8368 / NBRC 15130 / NCIMB 12057 / USAM 9D)</name>
    <name type="common">Flexibacter canadensis</name>
    <dbReference type="NCBI Taxonomy" id="929556"/>
    <lineage>
        <taxon>Bacteria</taxon>
        <taxon>Pseudomonadati</taxon>
        <taxon>Bacteroidota</taxon>
        <taxon>Sphingobacteriia</taxon>
        <taxon>Sphingobacteriales</taxon>
        <taxon>Sphingobacteriaceae</taxon>
        <taxon>Solitalea</taxon>
    </lineage>
</organism>
<proteinExistence type="predicted"/>